<dbReference type="SUPFAM" id="SSF54637">
    <property type="entry name" value="Thioesterase/thiol ester dehydrase-isomerase"/>
    <property type="match status" value="1"/>
</dbReference>
<evidence type="ECO:0000256" key="11">
    <source>
        <dbReference type="ARBA" id="ARBA00023136"/>
    </source>
</evidence>
<keyword evidence="10" id="KW-0443">Lipid metabolism</keyword>
<dbReference type="InterPro" id="IPR052365">
    <property type="entry name" value="THEM4/THEM5_acyl-CoA_thioest"/>
</dbReference>
<evidence type="ECO:0000256" key="7">
    <source>
        <dbReference type="ARBA" id="ARBA00022801"/>
    </source>
</evidence>
<dbReference type="EMBL" id="CP104874">
    <property type="protein sequence ID" value="WWF04514.1"/>
    <property type="molecule type" value="Genomic_DNA"/>
</dbReference>
<evidence type="ECO:0000313" key="26">
    <source>
        <dbReference type="EMBL" id="WWF04514.1"/>
    </source>
</evidence>
<dbReference type="Proteomes" id="UP001381003">
    <property type="component" value="Chromosome"/>
</dbReference>
<keyword evidence="12" id="KW-0966">Cell projection</keyword>
<evidence type="ECO:0000256" key="22">
    <source>
        <dbReference type="ARBA" id="ARBA00048074"/>
    </source>
</evidence>
<dbReference type="Pfam" id="PF03061">
    <property type="entry name" value="4HBT"/>
    <property type="match status" value="1"/>
</dbReference>
<organism evidence="26 27">
    <name type="scientific">Janibacter terrae</name>
    <dbReference type="NCBI Taxonomy" id="103817"/>
    <lineage>
        <taxon>Bacteria</taxon>
        <taxon>Bacillati</taxon>
        <taxon>Actinomycetota</taxon>
        <taxon>Actinomycetes</taxon>
        <taxon>Micrococcales</taxon>
        <taxon>Intrasporangiaceae</taxon>
        <taxon>Janibacter</taxon>
    </lineage>
</organism>
<evidence type="ECO:0000256" key="14">
    <source>
        <dbReference type="ARBA" id="ARBA00037002"/>
    </source>
</evidence>
<dbReference type="CDD" id="cd03443">
    <property type="entry name" value="PaaI_thioesterase"/>
    <property type="match status" value="1"/>
</dbReference>
<keyword evidence="27" id="KW-1185">Reference proteome</keyword>
<sequence>MTDGAFVSPFAVEDPQALAATERAQGGLARSIARLVDACVRTRVDDATLGTTAEAVDALTARLLEVAQDGPLGIETSSDGRLRDHANPMVGLRNPLAPPLLVTGDDEGTTTCTFTLGAAYEGPPGCVHGGIVAAVLDQVAGSVPARLGRPGLTAYLSTTYRRPTLLGHEHVCRARVDRVDGWKTFVRGEIRDGQDRVTAEVEALFVVPRWAREHLAPPTGDAIDVPSTVDAAKGDTTP</sequence>
<evidence type="ECO:0000256" key="21">
    <source>
        <dbReference type="ARBA" id="ARBA00047969"/>
    </source>
</evidence>
<evidence type="ECO:0000256" key="23">
    <source>
        <dbReference type="ARBA" id="ARBA00048180"/>
    </source>
</evidence>
<evidence type="ECO:0000256" key="20">
    <source>
        <dbReference type="ARBA" id="ARBA00047734"/>
    </source>
</evidence>
<reference evidence="26 27" key="1">
    <citation type="submission" date="2022-09" db="EMBL/GenBank/DDBJ databases">
        <title>Complete genome sequence of Janibacter terrae strain COS04-44, PCL-degrading bacteria isolated from oil spilled coast.</title>
        <authorList>
            <person name="Park H."/>
            <person name="Kim J.Y."/>
            <person name="An S.H."/>
            <person name="Lee C.M."/>
            <person name="Weon H.-Y."/>
        </authorList>
    </citation>
    <scope>NUCLEOTIDE SEQUENCE [LARGE SCALE GENOMIC DNA]</scope>
    <source>
        <strain evidence="26 27">COS04-44</strain>
    </source>
</reference>
<comment type="catalytic activity">
    <reaction evidence="22">
        <text>dodecanoyl-CoA + H2O = dodecanoate + CoA + H(+)</text>
        <dbReference type="Rhea" id="RHEA:30135"/>
        <dbReference type="ChEBI" id="CHEBI:15377"/>
        <dbReference type="ChEBI" id="CHEBI:15378"/>
        <dbReference type="ChEBI" id="CHEBI:18262"/>
        <dbReference type="ChEBI" id="CHEBI:57287"/>
        <dbReference type="ChEBI" id="CHEBI:57375"/>
    </reaction>
    <physiologicalReaction direction="left-to-right" evidence="22">
        <dbReference type="Rhea" id="RHEA:30136"/>
    </physiologicalReaction>
</comment>
<comment type="catalytic activity">
    <reaction evidence="21">
        <text>decanoyl-CoA + H2O = decanoate + CoA + H(+)</text>
        <dbReference type="Rhea" id="RHEA:40059"/>
        <dbReference type="ChEBI" id="CHEBI:15377"/>
        <dbReference type="ChEBI" id="CHEBI:15378"/>
        <dbReference type="ChEBI" id="CHEBI:27689"/>
        <dbReference type="ChEBI" id="CHEBI:57287"/>
        <dbReference type="ChEBI" id="CHEBI:61430"/>
    </reaction>
    <physiologicalReaction direction="left-to-right" evidence="21">
        <dbReference type="Rhea" id="RHEA:40060"/>
    </physiologicalReaction>
</comment>
<evidence type="ECO:0000259" key="25">
    <source>
        <dbReference type="Pfam" id="PF03061"/>
    </source>
</evidence>
<dbReference type="InterPro" id="IPR029069">
    <property type="entry name" value="HotDog_dom_sf"/>
</dbReference>
<evidence type="ECO:0000256" key="3">
    <source>
        <dbReference type="ARBA" id="ARBA00004632"/>
    </source>
</evidence>
<comment type="catalytic activity">
    <reaction evidence="19">
        <text>octanoyl-CoA + H2O = octanoate + CoA + H(+)</text>
        <dbReference type="Rhea" id="RHEA:30143"/>
        <dbReference type="ChEBI" id="CHEBI:15377"/>
        <dbReference type="ChEBI" id="CHEBI:15378"/>
        <dbReference type="ChEBI" id="CHEBI:25646"/>
        <dbReference type="ChEBI" id="CHEBI:57287"/>
        <dbReference type="ChEBI" id="CHEBI:57386"/>
    </reaction>
    <physiologicalReaction direction="left-to-right" evidence="19">
        <dbReference type="Rhea" id="RHEA:30144"/>
    </physiologicalReaction>
</comment>
<keyword evidence="9" id="KW-0809">Transit peptide</keyword>
<evidence type="ECO:0000256" key="5">
    <source>
        <dbReference type="ARBA" id="ARBA00022490"/>
    </source>
</evidence>
<evidence type="ECO:0000256" key="19">
    <source>
        <dbReference type="ARBA" id="ARBA00047588"/>
    </source>
</evidence>
<dbReference type="EC" id="3.1.2.2" evidence="16"/>
<comment type="subcellular location">
    <subcellularLocation>
        <location evidence="3">Cell projection</location>
        <location evidence="3">Ruffle membrane</location>
    </subcellularLocation>
    <subcellularLocation>
        <location evidence="2">Cytoplasm</location>
    </subcellularLocation>
    <subcellularLocation>
        <location evidence="1">Membrane</location>
        <topology evidence="1">Peripheral membrane protein</topology>
    </subcellularLocation>
</comment>
<evidence type="ECO:0000256" key="16">
    <source>
        <dbReference type="ARBA" id="ARBA00038848"/>
    </source>
</evidence>
<dbReference type="Gene3D" id="3.10.129.10">
    <property type="entry name" value="Hotdog Thioesterase"/>
    <property type="match status" value="1"/>
</dbReference>
<keyword evidence="7" id="KW-0378">Hydrolase</keyword>
<dbReference type="PANTHER" id="PTHR12418:SF19">
    <property type="entry name" value="ACYL-COENZYME A THIOESTERASE THEM4"/>
    <property type="match status" value="1"/>
</dbReference>
<evidence type="ECO:0000256" key="8">
    <source>
        <dbReference type="ARBA" id="ARBA00022832"/>
    </source>
</evidence>
<accession>A0ABZ2FB28</accession>
<evidence type="ECO:0000256" key="17">
    <source>
        <dbReference type="ARBA" id="ARBA00040123"/>
    </source>
</evidence>
<comment type="catalytic activity">
    <reaction evidence="23">
        <text>tetradecanoyl-CoA + H2O = tetradecanoate + CoA + H(+)</text>
        <dbReference type="Rhea" id="RHEA:40119"/>
        <dbReference type="ChEBI" id="CHEBI:15377"/>
        <dbReference type="ChEBI" id="CHEBI:15378"/>
        <dbReference type="ChEBI" id="CHEBI:30807"/>
        <dbReference type="ChEBI" id="CHEBI:57287"/>
        <dbReference type="ChEBI" id="CHEBI:57385"/>
    </reaction>
    <physiologicalReaction direction="left-to-right" evidence="23">
        <dbReference type="Rhea" id="RHEA:40120"/>
    </physiologicalReaction>
</comment>
<protein>
    <recommendedName>
        <fullName evidence="17">Acyl-coenzyme A thioesterase THEM4</fullName>
        <ecNumber evidence="16">3.1.2.2</ecNumber>
    </recommendedName>
    <alternativeName>
        <fullName evidence="18">Thioesterase superfamily member 4</fullName>
    </alternativeName>
</protein>
<dbReference type="PANTHER" id="PTHR12418">
    <property type="entry name" value="ACYL-COENZYME A THIOESTERASE THEM4"/>
    <property type="match status" value="1"/>
</dbReference>
<evidence type="ECO:0000256" key="12">
    <source>
        <dbReference type="ARBA" id="ARBA00023273"/>
    </source>
</evidence>
<evidence type="ECO:0000256" key="13">
    <source>
        <dbReference type="ARBA" id="ARBA00035852"/>
    </source>
</evidence>
<evidence type="ECO:0000256" key="18">
    <source>
        <dbReference type="ARBA" id="ARBA00043210"/>
    </source>
</evidence>
<evidence type="ECO:0000256" key="2">
    <source>
        <dbReference type="ARBA" id="ARBA00004496"/>
    </source>
</evidence>
<evidence type="ECO:0000256" key="1">
    <source>
        <dbReference type="ARBA" id="ARBA00004170"/>
    </source>
</evidence>
<comment type="catalytic activity">
    <reaction evidence="14">
        <text>(9Z)-octadecenoyl-CoA + H2O = (9Z)-octadecenoate + CoA + H(+)</text>
        <dbReference type="Rhea" id="RHEA:40139"/>
        <dbReference type="ChEBI" id="CHEBI:15377"/>
        <dbReference type="ChEBI" id="CHEBI:15378"/>
        <dbReference type="ChEBI" id="CHEBI:30823"/>
        <dbReference type="ChEBI" id="CHEBI:57287"/>
        <dbReference type="ChEBI" id="CHEBI:57387"/>
    </reaction>
    <physiologicalReaction direction="left-to-right" evidence="14">
        <dbReference type="Rhea" id="RHEA:40140"/>
    </physiologicalReaction>
</comment>
<evidence type="ECO:0000256" key="15">
    <source>
        <dbReference type="ARBA" id="ARBA00038456"/>
    </source>
</evidence>
<comment type="catalytic activity">
    <reaction evidence="20">
        <text>hexadecanoyl-CoA + H2O = hexadecanoate + CoA + H(+)</text>
        <dbReference type="Rhea" id="RHEA:16645"/>
        <dbReference type="ChEBI" id="CHEBI:7896"/>
        <dbReference type="ChEBI" id="CHEBI:15377"/>
        <dbReference type="ChEBI" id="CHEBI:15378"/>
        <dbReference type="ChEBI" id="CHEBI:57287"/>
        <dbReference type="ChEBI" id="CHEBI:57379"/>
        <dbReference type="EC" id="3.1.2.2"/>
    </reaction>
    <physiologicalReaction direction="left-to-right" evidence="20">
        <dbReference type="Rhea" id="RHEA:16646"/>
    </physiologicalReaction>
</comment>
<proteinExistence type="inferred from homology"/>
<evidence type="ECO:0000256" key="10">
    <source>
        <dbReference type="ARBA" id="ARBA00023098"/>
    </source>
</evidence>
<keyword evidence="11" id="KW-0472">Membrane</keyword>
<keyword evidence="8" id="KW-0276">Fatty acid metabolism</keyword>
<evidence type="ECO:0000256" key="4">
    <source>
        <dbReference type="ARBA" id="ARBA00022475"/>
    </source>
</evidence>
<keyword evidence="6" id="KW-0053">Apoptosis</keyword>
<evidence type="ECO:0000313" key="27">
    <source>
        <dbReference type="Proteomes" id="UP001381003"/>
    </source>
</evidence>
<evidence type="ECO:0000256" key="6">
    <source>
        <dbReference type="ARBA" id="ARBA00022703"/>
    </source>
</evidence>
<evidence type="ECO:0000256" key="9">
    <source>
        <dbReference type="ARBA" id="ARBA00022946"/>
    </source>
</evidence>
<dbReference type="InterPro" id="IPR006683">
    <property type="entry name" value="Thioestr_dom"/>
</dbReference>
<evidence type="ECO:0000256" key="24">
    <source>
        <dbReference type="SAM" id="MobiDB-lite"/>
    </source>
</evidence>
<keyword evidence="5" id="KW-0963">Cytoplasm</keyword>
<comment type="similarity">
    <text evidence="15">Belongs to the THEM4/THEM5 thioesterase family.</text>
</comment>
<dbReference type="RefSeq" id="WP_068423303.1">
    <property type="nucleotide sequence ID" value="NZ_CP104874.1"/>
</dbReference>
<feature type="domain" description="Thioesterase" evidence="25">
    <location>
        <begin position="125"/>
        <end position="198"/>
    </location>
</feature>
<gene>
    <name evidence="26" type="ORF">N5P18_12570</name>
</gene>
<feature type="region of interest" description="Disordered" evidence="24">
    <location>
        <begin position="217"/>
        <end position="238"/>
    </location>
</feature>
<keyword evidence="4" id="KW-1003">Cell membrane</keyword>
<name>A0ABZ2FB28_9MICO</name>
<comment type="catalytic activity">
    <reaction evidence="13">
        <text>(5Z,8Z,11Z,14Z)-eicosatetraenoyl-CoA + H2O = (5Z,8Z,11Z,14Z)-eicosatetraenoate + CoA + H(+)</text>
        <dbReference type="Rhea" id="RHEA:40151"/>
        <dbReference type="ChEBI" id="CHEBI:15377"/>
        <dbReference type="ChEBI" id="CHEBI:15378"/>
        <dbReference type="ChEBI" id="CHEBI:32395"/>
        <dbReference type="ChEBI" id="CHEBI:57287"/>
        <dbReference type="ChEBI" id="CHEBI:57368"/>
    </reaction>
    <physiologicalReaction direction="left-to-right" evidence="13">
        <dbReference type="Rhea" id="RHEA:40152"/>
    </physiologicalReaction>
</comment>